<accession>A0A5C5YV61</accession>
<protein>
    <submittedName>
        <fullName evidence="2">Uncharacterized protein</fullName>
    </submittedName>
</protein>
<keyword evidence="3" id="KW-1185">Reference proteome</keyword>
<comment type="caution">
    <text evidence="2">The sequence shown here is derived from an EMBL/GenBank/DDBJ whole genome shotgun (WGS) entry which is preliminary data.</text>
</comment>
<feature type="signal peptide" evidence="1">
    <location>
        <begin position="1"/>
        <end position="22"/>
    </location>
</feature>
<dbReference type="AlphaFoldDB" id="A0A5C5YV61"/>
<dbReference type="RefSeq" id="WP_419193809.1">
    <property type="nucleotide sequence ID" value="NZ_SJPJ01000001.1"/>
</dbReference>
<sequence precursor="true">MRFRLTTAVLLTLLSHVVSVDADETLFSQVAMESVFEKDIETVKEVAVIEKDQRIGRITSTALLVRTLTAAGYDAKAKGNSAAFQLKHAGWSFPVTMTVDVDKDRIVCEMSLAKVDASQGLDKETLLQLLTAGDAANGAFFAYQSDTKRIQLRWSFDNRDITATDLKADLLKRANLADQNAKLWSTTEEKNDPGIARKTDSRQEKTWFSLVGTWSASLPSGEAFAIQISSNARFQLVHIKSGKSTVSKGKASRSGNKLTLAGDDKTTLNCTVSQSTAESFRLAVIDAKGNAAVTLDFKIAK</sequence>
<name>A0A5C5YV61_9BACT</name>
<dbReference type="Proteomes" id="UP000315010">
    <property type="component" value="Unassembled WGS sequence"/>
</dbReference>
<feature type="chain" id="PRO_5022817848" evidence="1">
    <location>
        <begin position="23"/>
        <end position="301"/>
    </location>
</feature>
<gene>
    <name evidence="2" type="ORF">CA13_03290</name>
</gene>
<evidence type="ECO:0000256" key="1">
    <source>
        <dbReference type="SAM" id="SignalP"/>
    </source>
</evidence>
<dbReference type="CDD" id="cd16364">
    <property type="entry name" value="T3SC_I-like"/>
    <property type="match status" value="1"/>
</dbReference>
<keyword evidence="1" id="KW-0732">Signal</keyword>
<evidence type="ECO:0000313" key="2">
    <source>
        <dbReference type="EMBL" id="TWT78932.1"/>
    </source>
</evidence>
<organism evidence="2 3">
    <name type="scientific">Novipirellula herctigrandis</name>
    <dbReference type="NCBI Taxonomy" id="2527986"/>
    <lineage>
        <taxon>Bacteria</taxon>
        <taxon>Pseudomonadati</taxon>
        <taxon>Planctomycetota</taxon>
        <taxon>Planctomycetia</taxon>
        <taxon>Pirellulales</taxon>
        <taxon>Pirellulaceae</taxon>
        <taxon>Novipirellula</taxon>
    </lineage>
</organism>
<dbReference type="EMBL" id="SJPJ01000001">
    <property type="protein sequence ID" value="TWT78932.1"/>
    <property type="molecule type" value="Genomic_DNA"/>
</dbReference>
<evidence type="ECO:0000313" key="3">
    <source>
        <dbReference type="Proteomes" id="UP000315010"/>
    </source>
</evidence>
<proteinExistence type="predicted"/>
<reference evidence="2 3" key="1">
    <citation type="submission" date="2019-02" db="EMBL/GenBank/DDBJ databases">
        <title>Deep-cultivation of Planctomycetes and their phenomic and genomic characterization uncovers novel biology.</title>
        <authorList>
            <person name="Wiegand S."/>
            <person name="Jogler M."/>
            <person name="Boedeker C."/>
            <person name="Pinto D."/>
            <person name="Vollmers J."/>
            <person name="Rivas-Marin E."/>
            <person name="Kohn T."/>
            <person name="Peeters S.H."/>
            <person name="Heuer A."/>
            <person name="Rast P."/>
            <person name="Oberbeckmann S."/>
            <person name="Bunk B."/>
            <person name="Jeske O."/>
            <person name="Meyerdierks A."/>
            <person name="Storesund J.E."/>
            <person name="Kallscheuer N."/>
            <person name="Luecker S."/>
            <person name="Lage O.M."/>
            <person name="Pohl T."/>
            <person name="Merkel B.J."/>
            <person name="Hornburger P."/>
            <person name="Mueller R.-W."/>
            <person name="Bruemmer F."/>
            <person name="Labrenz M."/>
            <person name="Spormann A.M."/>
            <person name="Op Den Camp H."/>
            <person name="Overmann J."/>
            <person name="Amann R."/>
            <person name="Jetten M.S.M."/>
            <person name="Mascher T."/>
            <person name="Medema M.H."/>
            <person name="Devos D.P."/>
            <person name="Kaster A.-K."/>
            <person name="Ovreas L."/>
            <person name="Rohde M."/>
            <person name="Galperin M.Y."/>
            <person name="Jogler C."/>
        </authorList>
    </citation>
    <scope>NUCLEOTIDE SEQUENCE [LARGE SCALE GENOMIC DNA]</scope>
    <source>
        <strain evidence="2 3">CA13</strain>
    </source>
</reference>